<dbReference type="NCBIfam" id="TIGR01731">
    <property type="entry name" value="fil_hemag_20aa"/>
    <property type="match status" value="7"/>
</dbReference>
<dbReference type="InterPro" id="IPR050909">
    <property type="entry name" value="Bact_Autotransporter_VF"/>
</dbReference>
<dbReference type="InterPro" id="IPR012334">
    <property type="entry name" value="Pectin_lyas_fold"/>
</dbReference>
<evidence type="ECO:0000313" key="4">
    <source>
        <dbReference type="Proteomes" id="UP000661507"/>
    </source>
</evidence>
<dbReference type="SMART" id="SM00912">
    <property type="entry name" value="Haemagg_act"/>
    <property type="match status" value="1"/>
</dbReference>
<proteinExistence type="predicted"/>
<sequence length="4206" mass="400201">MTRSTTPRKTRRTAARRDAGPAPALPPARRAPQRWWLLATTALLPVTAPALAQTTGPTGGQVVAGQASIAQSTGRTTITQGTNRAAIDWQQFNVGSGHTVQFVQPSQGSWTLNRVVGPDPSVIAGRIQANGGVAIVNQSGMVFAGGAQVDVGSLIASAANITNQNFMAGRMVFDGQPRRGARVENHGTITVADRGLAALVGPGVSNSGVIRANLGRVALGAAETFVLDLAGDGLIGIDVTRAVTTAPDGNAALVTNSGVIEAAGGSVLLSAHAASGLVEDLVRNTGRIETPTRAGRTGEIALRADGGGVYLDGTLTATGDASARGGRVALQATGQVTVGAAARIDASGGTSGGQVLVGTTGRGHNQTMAARTTVARGATISADATSNGQGGEIVVNSTDRTEMRGTLSARGGATGGNGGFIEVSGQSDFVLDGIVDLRAPAGTAGEFLLDPRNIFIADATTPLGIAGNSVTETPADLTTVAGSVTGPGAVSATSGGGGGWVRITPDVLEGYAAGNITLEATRQIVIGDAVDRTAAGDLTLRAGLGGTAGTGDITQRSGANVSVNGVLTLETGAGGILLGADLRATGVSLSASGNITQTGGSIAHRVAGTELPLSAAASGGSAAVGLTSATNGAIALLASSAGGNFALTGAAIRVTGALTANTVALTAMTGALALEADLRTTGLTLAAITGISQGAGVTIEHPDGANVGLPIWASVSGTGDIVLDQANGSLQLQDGGTANGLLRVSSSRGIELVTSQTLSVAGATTFTVTGNDAPLVLNGALHTDSVTMTVNGPVTQAADAVLARRAADGSADLASALPVTATVTGNGHALDLSGANGTLQVLGATTADGNIALRGRALTIDGAVTAEANGAARSDATLTATTGDVAMNAAMTARNATVRAAGGVTQSVALDLGGTGGGRLTVRGASGSASSAAASISLTEANAVTQLDARATGALAFTAAGALTVTQARGNGVTLVGGALQVAGGGASGVVGTGTGDVAIIADSLAVAGMLRATAGRTISLRVDALDLAGGTVTAGTGGRVEIGPRSSDYAVQVGTAGNPAGTLELATSDLAAITTGTLQLGRTTIASEATQTITANGLSVVEAISPGAALSLLSANGISVSADVTAPSVRMQTTSGDIALGAVSIQANGPGAAITLLSANAITQAAGGALVSPAGTTVDLVAHAQAGIALAGTGDFRLAGGETPSGVSGERSLYSWYGIDFATTGTITVSAPVESLASSTMVSLSGRAISVEAPITTSVGSQLNLTAAGNGAGSTITQTAAGLLTTGTLTLAADGAIDLAQAANLVGTLGAASFNGAFGLRSATGFTLGMTLAPTDAGAADITLIADAGDILLQAAIGAGAGTVRLDAGNGDIIQNSAGAAITAGRLELNAGGDALLDPTLAADRNAVGVLGTSTVGGILAFNAAGDLALDGSIVQSGPGGIARIESGGTLTLNAGATLGFGAITLTAPGQMTLSGTLGVDQATPVSAVRIGTGAGITQEATGRIAADSLGIRATGDVLLSDGSNDVRLIAAATDGVFALDTAGALATTSLAAVPLPDAAAATVSGVLGSSVTLSASDLTINPATLGGGAGVVASASDGVVTLRADALALNAIVTAGDPLGSPSYNGTIVVAPRTVDRAVVIGGVDAGALSISQAMLQALIARNLVIGRSDATAGMLTVAGAVAPLNGVNTVLLQGGGIVFDDVFTLSTTGGLLTLSAVTGDISQGSGAVVASQLYAEALAGSVWLDGTTALNQVGQLAGSAATGQDFAFRGAGSYVIAAPGITAPDGTVTLVAPSGGITQALAAPITADRLSINASGAVVLDGGGATAGAADINRVATLGPSSGSSVTLRNGNALTVEGVTATAFAGSSVVLEAPDLTLAGTIAASTADGRVILRTGADFNAPATGTSITQTGGIIRARDLSASAGDSINLARDNEVTRLTAGRGVAAASTDSIVMRDGGTLSFTDALGGVEVAARVNAGTGSAVQVVADGLTVAPGLAGTVFYAPGGVVRFMPFTVGATIGLGGSGDAVTYATSLLQRVQADRLMIGNSDAGTITLRQALDLTGASAPLTLELASDGAIVGSGFNLAVRQVSATARGAVTLGSAGSAIGRVVANEAGTAGISSGGPITLTTGGALAIDAALRSTGGAIALTASDFAIGPDGGAIITGTPGTIRLRSTNAAGLALGVTDADAGLSQAEIARLDAGGGTLRFEGAAIDFVGNVAIAGAAASLLDLAASGAVTQSGGTLSAAALRVDGASVQIDRDGNALPRIEATASGSIAIATDGATTVSGTRSSAGNVSITADGVTLSDAAGSIAVQAAGTATLVARAGNITGTAGLAAVQATTLNATASGAVTLTGDNAVGTLAAIAGTGVAFDNTIALTAGATSAGGTAIAGDVTLSAPSLRLNEVLASGTVDLTARAGGIDQAAGVRLAAATLRAGATGAIILDAANPDGTARNRILDIDALTAGSDITLRNALALTLDLPLSVGAGQVLTLEAPSLTLGDDLSAGVGGRIVLRTGSFHGGIASGNDIIQTGGTISTPLLAALAGGQVSLDRAGNAIGTLGGGRSAAGADLGLGLTAGTSGVVRSSGFGGNAGLGITGALDIGAGGSLLLRADDFAIAAAIRVPSGTVTLLPTTADAGIGYVLGGAAGGTNAGRITLDSTELSFFPTGTPAAELILGALGVTGGVEIAGDVSLATGGANPRVNQLTLSGDGSLSQAAGTAIDVAALRAIFPNGSIGLDPGSAGNRIAALAGIVAGGDVAIRGGAGLMRLRDGGDGTAIRVGGMAHSITLRADDLDIQAAVQAPAGVINLLPETAGRTVTLGGEGAGTLALNVAEITRLGGGGATLAAPAALRLRIGGSADGTVTAGHIRIIGDVALRGPGGERAQVLELIAGSPGITGGAVTQTGGTVDVAALTGSSQGDFRVDGANLIDRFGEISAGTQRGGPPIPAPVAADVALRSAGDAVVGGITATRDVTVEAGGALTTGPVILADLPGSIGLVGATITAGEQVRLTAGGALSSGGIVGRDIVLDGATVRLTGNVQGNGTAARSVQIVSDGAVTQDAGALLYTGLLTLQAGSIALPDDNQIVELAGLVATGPVLSLNTVLSLLVNGPVSAVGSLSFSTDQGLTVANTGSITVTGGPGSATLQAGGDIDYAGALTTTGAARLTAGGALSFTGTADVGGGLTLGAGAGMTLGGTIAAGGGILANAIGALSSTAGLSTAGGLSLMAGDTMDLGGTWSSGAAASFTAVGLLSYGATGSAVGDVTLTTPDAIAATAASSIEGGGTVRLGAGTTLSALGTVQGGTLVALSAASGAMTLGGIIGADGALTATAGGAITTTAALTATAGDATLAAGTTLDLANSLVAGGTVRLGAGGAMTLTGTLDGARLAATAGGVLTTGAAIRMAGDVALNAGAALDASGLIAAGGALTLGAGAGMTLAGSWSAGAAASFTAGGTVTYGATGSGGGDVTVTTPGAIIAAAGSNLQAAGAVRLEAGTTLSGRGTVRGGALVDMRADGGAMTLEGAVQAGTGLTLRSAGDLATAATATAGGAADIAAGGNLSQTGQVTAATAVLSATGALAQSGRIVTSGEMRLSGGGSVSNSGTLSAGGPVTLAAGGALIQSGQVSATGAMQVTGGGDVTNAGTLNASGPVTLAAGGALIQSGQVSATGAMQVTGGGDVTNAGTLNAGGPVTLAAGGALIQSGQVSATGAMQVTGGGDVTNAGTLNAGGPVTLAAGGALTQSGQVTAAGAMQVTGGGNVTNAGTLSASGPVTLAAGGALTQSGQVTAAGEMRLSGDGDVTNTGTLNAAGPVTLAAGGSLAQSGRVNAAGQMLFSAGANISSTGTLAAGGPVTLVADGSLTQSGLVQSAQGVSLSARGSLGLSGQMTAGGDATLSAGGFATLADGKITATGAVRLQAGQGANLQSFSIDPTIIVLETGGRMSVVSSTLTASDSIRIAGGTVVLQDNTITTGTLDVDASGTMTLNGGRYVIGRAVDFTAPGGIASPSTIVVAPRDGVLPAVLYDTRGPGATPDPLMVVQPDIPGLPANQQATQVRLPGTEAPGAFGAASAAAAGPMEINIDAGRSAVFLLLDGGTVIGTIVSAGRLGIHGTGGSADLTGQLFDGSGALIGGPTAARFADSTRPAGTSALTRYRINGCVVSSVNCIVPSQALTIPQAPPQQIDIRLRGGAITDPDVQLPNVADEDY</sequence>
<dbReference type="InterPro" id="IPR008619">
    <property type="entry name" value="Filamentous_hemagglutn_rpt"/>
</dbReference>
<dbReference type="Pfam" id="PF05860">
    <property type="entry name" value="TPS"/>
    <property type="match status" value="1"/>
</dbReference>
<reference evidence="3" key="2">
    <citation type="submission" date="2020-09" db="EMBL/GenBank/DDBJ databases">
        <authorList>
            <person name="Sun Q."/>
            <person name="Zhou Y."/>
        </authorList>
    </citation>
    <scope>NUCLEOTIDE SEQUENCE</scope>
    <source>
        <strain evidence="3">CGMCC 1.3617</strain>
    </source>
</reference>
<comment type="caution">
    <text evidence="3">The sequence shown here is derived from an EMBL/GenBank/DDBJ whole genome shotgun (WGS) entry which is preliminary data.</text>
</comment>
<organism evidence="3 4">
    <name type="scientific">Neoroseomonas lacus</name>
    <dbReference type="NCBI Taxonomy" id="287609"/>
    <lineage>
        <taxon>Bacteria</taxon>
        <taxon>Pseudomonadati</taxon>
        <taxon>Pseudomonadota</taxon>
        <taxon>Alphaproteobacteria</taxon>
        <taxon>Acetobacterales</taxon>
        <taxon>Acetobacteraceae</taxon>
        <taxon>Neoroseomonas</taxon>
    </lineage>
</organism>
<dbReference type="Gene3D" id="2.160.20.10">
    <property type="entry name" value="Single-stranded right-handed beta-helix, Pectin lyase-like"/>
    <property type="match status" value="2"/>
</dbReference>
<feature type="domain" description="Filamentous haemagglutinin FhaB/tRNA nuclease CdiA-like TPS" evidence="2">
    <location>
        <begin position="53"/>
        <end position="165"/>
    </location>
</feature>
<accession>A0A917KJR4</accession>
<dbReference type="InterPro" id="IPR010069">
    <property type="entry name" value="CdiA_FHA1_rpt"/>
</dbReference>
<evidence type="ECO:0000259" key="2">
    <source>
        <dbReference type="SMART" id="SM00912"/>
    </source>
</evidence>
<dbReference type="NCBIfam" id="TIGR01901">
    <property type="entry name" value="adhes_NPXG"/>
    <property type="match status" value="1"/>
</dbReference>
<keyword evidence="4" id="KW-1185">Reference proteome</keyword>
<dbReference type="PANTHER" id="PTHR12338:SF5">
    <property type="entry name" value="ANTIGEN 43-RELATED"/>
    <property type="match status" value="1"/>
</dbReference>
<reference evidence="3" key="1">
    <citation type="journal article" date="2014" name="Int. J. Syst. Evol. Microbiol.">
        <title>Complete genome sequence of Corynebacterium casei LMG S-19264T (=DSM 44701T), isolated from a smear-ripened cheese.</title>
        <authorList>
            <consortium name="US DOE Joint Genome Institute (JGI-PGF)"/>
            <person name="Walter F."/>
            <person name="Albersmeier A."/>
            <person name="Kalinowski J."/>
            <person name="Ruckert C."/>
        </authorList>
    </citation>
    <scope>NUCLEOTIDE SEQUENCE</scope>
    <source>
        <strain evidence="3">CGMCC 1.3617</strain>
    </source>
</reference>
<evidence type="ECO:0000313" key="3">
    <source>
        <dbReference type="EMBL" id="GGJ15348.1"/>
    </source>
</evidence>
<name>A0A917KJR4_9PROT</name>
<dbReference type="RefSeq" id="WP_188967222.1">
    <property type="nucleotide sequence ID" value="NZ_BMKW01000005.1"/>
</dbReference>
<evidence type="ECO:0000256" key="1">
    <source>
        <dbReference type="SAM" id="MobiDB-lite"/>
    </source>
</evidence>
<feature type="region of interest" description="Disordered" evidence="1">
    <location>
        <begin position="1"/>
        <end position="29"/>
    </location>
</feature>
<dbReference type="Pfam" id="PF05594">
    <property type="entry name" value="Fil_haemagg"/>
    <property type="match status" value="8"/>
</dbReference>
<dbReference type="InterPro" id="IPR011050">
    <property type="entry name" value="Pectin_lyase_fold/virulence"/>
</dbReference>
<dbReference type="InterPro" id="IPR008638">
    <property type="entry name" value="FhaB/CdiA-like_TPS"/>
</dbReference>
<dbReference type="Proteomes" id="UP000661507">
    <property type="component" value="Unassembled WGS sequence"/>
</dbReference>
<dbReference type="SUPFAM" id="SSF51126">
    <property type="entry name" value="Pectin lyase-like"/>
    <property type="match status" value="1"/>
</dbReference>
<dbReference type="EMBL" id="BMKW01000005">
    <property type="protein sequence ID" value="GGJ15348.1"/>
    <property type="molecule type" value="Genomic_DNA"/>
</dbReference>
<gene>
    <name evidence="3" type="ORF">GCM10011320_23330</name>
</gene>
<dbReference type="PANTHER" id="PTHR12338">
    <property type="entry name" value="AUTOTRANSPORTER"/>
    <property type="match status" value="1"/>
</dbReference>
<protein>
    <recommendedName>
        <fullName evidence="2">Filamentous haemagglutinin FhaB/tRNA nuclease CdiA-like TPS domain-containing protein</fullName>
    </recommendedName>
</protein>
<feature type="compositionally biased region" description="Basic residues" evidence="1">
    <location>
        <begin position="1"/>
        <end position="14"/>
    </location>
</feature>